<protein>
    <submittedName>
        <fullName evidence="1">Glycosyltransferase</fullName>
    </submittedName>
</protein>
<name>A0A4R5A036_9ACTN</name>
<dbReference type="AlphaFoldDB" id="A0A4R5A036"/>
<dbReference type="Pfam" id="PF09837">
    <property type="entry name" value="DUF2064"/>
    <property type="match status" value="1"/>
</dbReference>
<dbReference type="OrthoDB" id="9798250at2"/>
<dbReference type="PANTHER" id="PTHR36529:SF1">
    <property type="entry name" value="GLYCOSYLTRANSFERASE"/>
    <property type="match status" value="1"/>
</dbReference>
<keyword evidence="1" id="KW-0808">Transferase</keyword>
<keyword evidence="2" id="KW-1185">Reference proteome</keyword>
<evidence type="ECO:0000313" key="1">
    <source>
        <dbReference type="EMBL" id="TDD63799.1"/>
    </source>
</evidence>
<dbReference type="Proteomes" id="UP000294513">
    <property type="component" value="Unassembled WGS sequence"/>
</dbReference>
<dbReference type="GO" id="GO:0016740">
    <property type="term" value="F:transferase activity"/>
    <property type="evidence" value="ECO:0007669"/>
    <property type="project" value="UniProtKB-KW"/>
</dbReference>
<dbReference type="Gene3D" id="3.90.550.10">
    <property type="entry name" value="Spore Coat Polysaccharide Biosynthesis Protein SpsA, Chain A"/>
    <property type="match status" value="1"/>
</dbReference>
<organism evidence="1 2">
    <name type="scientific">Actinomadura rubrisoli</name>
    <dbReference type="NCBI Taxonomy" id="2530368"/>
    <lineage>
        <taxon>Bacteria</taxon>
        <taxon>Bacillati</taxon>
        <taxon>Actinomycetota</taxon>
        <taxon>Actinomycetes</taxon>
        <taxon>Streptosporangiales</taxon>
        <taxon>Thermomonosporaceae</taxon>
        <taxon>Actinomadura</taxon>
    </lineage>
</organism>
<dbReference type="InterPro" id="IPR029044">
    <property type="entry name" value="Nucleotide-diphossugar_trans"/>
</dbReference>
<reference evidence="1 2" key="1">
    <citation type="submission" date="2019-03" db="EMBL/GenBank/DDBJ databases">
        <title>Draft genome sequences of novel Actinobacteria.</title>
        <authorList>
            <person name="Sahin N."/>
            <person name="Ay H."/>
            <person name="Saygin H."/>
        </authorList>
    </citation>
    <scope>NUCLEOTIDE SEQUENCE [LARGE SCALE GENOMIC DNA]</scope>
    <source>
        <strain evidence="1 2">H3C3</strain>
    </source>
</reference>
<dbReference type="EMBL" id="SMKU01000470">
    <property type="protein sequence ID" value="TDD63799.1"/>
    <property type="molecule type" value="Genomic_DNA"/>
</dbReference>
<dbReference type="NCBIfam" id="TIGR04282">
    <property type="entry name" value="glyco_like_cofC"/>
    <property type="match status" value="1"/>
</dbReference>
<gene>
    <name evidence="1" type="ORF">E1298_43145</name>
</gene>
<dbReference type="InterPro" id="IPR018641">
    <property type="entry name" value="Trfase_1_rSAM/seldom-assoc"/>
</dbReference>
<dbReference type="PANTHER" id="PTHR36529">
    <property type="entry name" value="SLL1095 PROTEIN"/>
    <property type="match status" value="1"/>
</dbReference>
<comment type="caution">
    <text evidence="1">The sequence shown here is derived from an EMBL/GenBank/DDBJ whole genome shotgun (WGS) entry which is preliminary data.</text>
</comment>
<sequence>MVVIAKEPVPGRVKTRLTPAYTPAEAAALAEAALADTLAAVAAAPAGRRTLALAGAPGPWLPGGFTVIPQRGGGLDERLAHAFADAYAGRPLVLIGMDTPQVTPALLGLACAGLARCGAVFGPAADGGFWLLGLRRPDARLLAGVPMSRPDTGRVQLGRLRAAGLEVGLLPELTDVDTAADARAVAVSSGGGRFAAAVRALGDRTVPA</sequence>
<evidence type="ECO:0000313" key="2">
    <source>
        <dbReference type="Proteomes" id="UP000294513"/>
    </source>
</evidence>
<accession>A0A4R5A036</accession>
<proteinExistence type="predicted"/>
<dbReference type="SUPFAM" id="SSF53448">
    <property type="entry name" value="Nucleotide-diphospho-sugar transferases"/>
    <property type="match status" value="1"/>
</dbReference>